<evidence type="ECO:0000313" key="3">
    <source>
        <dbReference type="Proteomes" id="UP001152747"/>
    </source>
</evidence>
<name>A0A9P1IJD0_9PELO</name>
<organism evidence="2 3">
    <name type="scientific">Caenorhabditis angaria</name>
    <dbReference type="NCBI Taxonomy" id="860376"/>
    <lineage>
        <taxon>Eukaryota</taxon>
        <taxon>Metazoa</taxon>
        <taxon>Ecdysozoa</taxon>
        <taxon>Nematoda</taxon>
        <taxon>Chromadorea</taxon>
        <taxon>Rhabditida</taxon>
        <taxon>Rhabditina</taxon>
        <taxon>Rhabditomorpha</taxon>
        <taxon>Rhabditoidea</taxon>
        <taxon>Rhabditidae</taxon>
        <taxon>Peloderinae</taxon>
        <taxon>Caenorhabditis</taxon>
    </lineage>
</organism>
<keyword evidence="3" id="KW-1185">Reference proteome</keyword>
<dbReference type="EMBL" id="CANHGI010000003">
    <property type="protein sequence ID" value="CAI5445968.1"/>
    <property type="molecule type" value="Genomic_DNA"/>
</dbReference>
<evidence type="ECO:0000256" key="1">
    <source>
        <dbReference type="SAM" id="MobiDB-lite"/>
    </source>
</evidence>
<sequence>MEDVENKDGNDQTDSFDEIKGEPINMEPVFSTASGIRIDVKAESIARSAQLFQKDIPNKVFSSPVVKNHGNAFVSPFRNISSSDGTKRAADMISNDLLVKREKLSDEPEKKSLIGKVVRIEVIPEMKERRLVFVENLTKRKMLIRQKIEAPETVKLFDFLKIENYNLIRADEEVVADRIFPQVSDSSENEIHSFSYFPYTREPCFIHQLRPKNENDIQIAVLKVNIVDFGPKLYKGCSNCRYRFISKNSKSPDQLPENCPKCGIKAENKKCIYSIIRVVDFSGQLEVHVPHDVMHTFLLMLGYKDIDEMDKFANLQEQMNFLFRPVMIRIQRRNQEEWIAEEFGDVDWEGYSKILERKFSEMQNPKLQDKVLEPSVLNVQPMDEQ</sequence>
<evidence type="ECO:0000313" key="2">
    <source>
        <dbReference type="EMBL" id="CAI5445968.1"/>
    </source>
</evidence>
<dbReference type="OrthoDB" id="5808752at2759"/>
<gene>
    <name evidence="2" type="ORF">CAMP_LOCUS8605</name>
</gene>
<comment type="caution">
    <text evidence="2">The sequence shown here is derived from an EMBL/GenBank/DDBJ whole genome shotgun (WGS) entry which is preliminary data.</text>
</comment>
<protein>
    <submittedName>
        <fullName evidence="2">Uncharacterized protein</fullName>
    </submittedName>
</protein>
<dbReference type="InterPro" id="IPR012340">
    <property type="entry name" value="NA-bd_OB-fold"/>
</dbReference>
<proteinExistence type="predicted"/>
<reference evidence="2" key="1">
    <citation type="submission" date="2022-11" db="EMBL/GenBank/DDBJ databases">
        <authorList>
            <person name="Kikuchi T."/>
        </authorList>
    </citation>
    <scope>NUCLEOTIDE SEQUENCE</scope>
    <source>
        <strain evidence="2">PS1010</strain>
    </source>
</reference>
<dbReference type="SUPFAM" id="SSF50249">
    <property type="entry name" value="Nucleic acid-binding proteins"/>
    <property type="match status" value="1"/>
</dbReference>
<dbReference type="Proteomes" id="UP001152747">
    <property type="component" value="Unassembled WGS sequence"/>
</dbReference>
<feature type="region of interest" description="Disordered" evidence="1">
    <location>
        <begin position="1"/>
        <end position="23"/>
    </location>
</feature>
<feature type="compositionally biased region" description="Basic and acidic residues" evidence="1">
    <location>
        <begin position="1"/>
        <end position="10"/>
    </location>
</feature>
<dbReference type="AlphaFoldDB" id="A0A9P1IJD0"/>
<accession>A0A9P1IJD0</accession>